<dbReference type="HOGENOM" id="CLU_2038438_0_0_1"/>
<proteinExistence type="predicted"/>
<sequence>MSFAPHSNLIPSLHINQLPGSEDDANRYNETGGNVALFEDGGDSIGRWDKDDVIIVHPFWTTKYFTTGLNLRNVCFFFHIESVTRFLCYRPTVPVHRPLLSLSPDISHSDSIHSLRCSPIK</sequence>
<organism evidence="1 2">
    <name type="scientific">Laccaria amethystina LaAM-08-1</name>
    <dbReference type="NCBI Taxonomy" id="1095629"/>
    <lineage>
        <taxon>Eukaryota</taxon>
        <taxon>Fungi</taxon>
        <taxon>Dikarya</taxon>
        <taxon>Basidiomycota</taxon>
        <taxon>Agaricomycotina</taxon>
        <taxon>Agaricomycetes</taxon>
        <taxon>Agaricomycetidae</taxon>
        <taxon>Agaricales</taxon>
        <taxon>Agaricineae</taxon>
        <taxon>Hydnangiaceae</taxon>
        <taxon>Laccaria</taxon>
    </lineage>
</organism>
<dbReference type="AlphaFoldDB" id="A0A0C9XMP3"/>
<accession>A0A0C9XMP3</accession>
<protein>
    <submittedName>
        <fullName evidence="1">Uncharacterized protein</fullName>
    </submittedName>
</protein>
<name>A0A0C9XMP3_9AGAR</name>
<evidence type="ECO:0000313" key="1">
    <source>
        <dbReference type="EMBL" id="KIJ97337.1"/>
    </source>
</evidence>
<reference evidence="1 2" key="1">
    <citation type="submission" date="2014-04" db="EMBL/GenBank/DDBJ databases">
        <authorList>
            <consortium name="DOE Joint Genome Institute"/>
            <person name="Kuo A."/>
            <person name="Kohler A."/>
            <person name="Nagy L.G."/>
            <person name="Floudas D."/>
            <person name="Copeland A."/>
            <person name="Barry K.W."/>
            <person name="Cichocki N."/>
            <person name="Veneault-Fourrey C."/>
            <person name="LaButti K."/>
            <person name="Lindquist E.A."/>
            <person name="Lipzen A."/>
            <person name="Lundell T."/>
            <person name="Morin E."/>
            <person name="Murat C."/>
            <person name="Sun H."/>
            <person name="Tunlid A."/>
            <person name="Henrissat B."/>
            <person name="Grigoriev I.V."/>
            <person name="Hibbett D.S."/>
            <person name="Martin F."/>
            <person name="Nordberg H.P."/>
            <person name="Cantor M.N."/>
            <person name="Hua S.X."/>
        </authorList>
    </citation>
    <scope>NUCLEOTIDE SEQUENCE [LARGE SCALE GENOMIC DNA]</scope>
    <source>
        <strain evidence="1 2">LaAM-08-1</strain>
    </source>
</reference>
<reference evidence="2" key="2">
    <citation type="submission" date="2015-01" db="EMBL/GenBank/DDBJ databases">
        <title>Evolutionary Origins and Diversification of the Mycorrhizal Mutualists.</title>
        <authorList>
            <consortium name="DOE Joint Genome Institute"/>
            <consortium name="Mycorrhizal Genomics Consortium"/>
            <person name="Kohler A."/>
            <person name="Kuo A."/>
            <person name="Nagy L.G."/>
            <person name="Floudas D."/>
            <person name="Copeland A."/>
            <person name="Barry K.W."/>
            <person name="Cichocki N."/>
            <person name="Veneault-Fourrey C."/>
            <person name="LaButti K."/>
            <person name="Lindquist E.A."/>
            <person name="Lipzen A."/>
            <person name="Lundell T."/>
            <person name="Morin E."/>
            <person name="Murat C."/>
            <person name="Riley R."/>
            <person name="Ohm R."/>
            <person name="Sun H."/>
            <person name="Tunlid A."/>
            <person name="Henrissat B."/>
            <person name="Grigoriev I.V."/>
            <person name="Hibbett D.S."/>
            <person name="Martin F."/>
        </authorList>
    </citation>
    <scope>NUCLEOTIDE SEQUENCE [LARGE SCALE GENOMIC DNA]</scope>
    <source>
        <strain evidence="2">LaAM-08-1</strain>
    </source>
</reference>
<evidence type="ECO:0000313" key="2">
    <source>
        <dbReference type="Proteomes" id="UP000054477"/>
    </source>
</evidence>
<dbReference type="EMBL" id="KN838696">
    <property type="protein sequence ID" value="KIJ97337.1"/>
    <property type="molecule type" value="Genomic_DNA"/>
</dbReference>
<gene>
    <name evidence="1" type="ORF">K443DRAFT_254452</name>
</gene>
<keyword evidence="2" id="KW-1185">Reference proteome</keyword>
<dbReference type="Proteomes" id="UP000054477">
    <property type="component" value="Unassembled WGS sequence"/>
</dbReference>